<dbReference type="GO" id="GO:0042981">
    <property type="term" value="P:regulation of apoptotic process"/>
    <property type="evidence" value="ECO:0007669"/>
    <property type="project" value="InterPro"/>
</dbReference>
<sequence>MIKEKQREPSAKTASAEEELARVRTTFVWRVSPEILIQLLDALVTESVFNDLEKESILEGNPVRADKARCFIDTVRKKGDKACKIMIRHLQTIDPSLFFQLHLYSDPSALQGKFIYL</sequence>
<name>A0A3Q2VX35_HAPBU</name>
<dbReference type="Gene3D" id="1.10.533.10">
    <property type="entry name" value="Death Domain, Fas"/>
    <property type="match status" value="1"/>
</dbReference>
<dbReference type="InterPro" id="IPR001315">
    <property type="entry name" value="CARD"/>
</dbReference>
<reference evidence="2" key="1">
    <citation type="submission" date="2025-08" db="UniProtKB">
        <authorList>
            <consortium name="Ensembl"/>
        </authorList>
    </citation>
    <scope>IDENTIFICATION</scope>
</reference>
<dbReference type="Proteomes" id="UP000264840">
    <property type="component" value="Unplaced"/>
</dbReference>
<dbReference type="AlphaFoldDB" id="A0A3Q2VX35"/>
<dbReference type="GeneTree" id="ENSGT00940000176853"/>
<protein>
    <recommendedName>
        <fullName evidence="1">CARD domain-containing protein</fullName>
    </recommendedName>
</protein>
<evidence type="ECO:0000313" key="3">
    <source>
        <dbReference type="Proteomes" id="UP000264840"/>
    </source>
</evidence>
<keyword evidence="3" id="KW-1185">Reference proteome</keyword>
<dbReference type="PROSITE" id="PS50209">
    <property type="entry name" value="CARD"/>
    <property type="match status" value="1"/>
</dbReference>
<dbReference type="SMART" id="SM00114">
    <property type="entry name" value="CARD"/>
    <property type="match status" value="1"/>
</dbReference>
<dbReference type="Pfam" id="PF00619">
    <property type="entry name" value="CARD"/>
    <property type="match status" value="1"/>
</dbReference>
<feature type="domain" description="CARD" evidence="1">
    <location>
        <begin position="12"/>
        <end position="105"/>
    </location>
</feature>
<dbReference type="STRING" id="8153.ENSHBUP00000017183"/>
<proteinExistence type="predicted"/>
<accession>A0A3Q2VX35</accession>
<dbReference type="SUPFAM" id="SSF47986">
    <property type="entry name" value="DEATH domain"/>
    <property type="match status" value="1"/>
</dbReference>
<evidence type="ECO:0000259" key="1">
    <source>
        <dbReference type="PROSITE" id="PS50209"/>
    </source>
</evidence>
<dbReference type="Ensembl" id="ENSHBUT00000025902.1">
    <property type="protein sequence ID" value="ENSHBUP00000017183.1"/>
    <property type="gene ID" value="ENSHBUG00000019185.1"/>
</dbReference>
<organism evidence="2 3">
    <name type="scientific">Haplochromis burtoni</name>
    <name type="common">Burton's mouthbrooder</name>
    <name type="synonym">Chromis burtoni</name>
    <dbReference type="NCBI Taxonomy" id="8153"/>
    <lineage>
        <taxon>Eukaryota</taxon>
        <taxon>Metazoa</taxon>
        <taxon>Chordata</taxon>
        <taxon>Craniata</taxon>
        <taxon>Vertebrata</taxon>
        <taxon>Euteleostomi</taxon>
        <taxon>Actinopterygii</taxon>
        <taxon>Neopterygii</taxon>
        <taxon>Teleostei</taxon>
        <taxon>Neoteleostei</taxon>
        <taxon>Acanthomorphata</taxon>
        <taxon>Ovalentaria</taxon>
        <taxon>Cichlomorphae</taxon>
        <taxon>Cichliformes</taxon>
        <taxon>Cichlidae</taxon>
        <taxon>African cichlids</taxon>
        <taxon>Pseudocrenilabrinae</taxon>
        <taxon>Haplochromini</taxon>
        <taxon>Haplochromis</taxon>
    </lineage>
</organism>
<dbReference type="InterPro" id="IPR011029">
    <property type="entry name" value="DEATH-like_dom_sf"/>
</dbReference>
<reference evidence="2" key="2">
    <citation type="submission" date="2025-09" db="UniProtKB">
        <authorList>
            <consortium name="Ensembl"/>
        </authorList>
    </citation>
    <scope>IDENTIFICATION</scope>
</reference>
<evidence type="ECO:0000313" key="2">
    <source>
        <dbReference type="Ensembl" id="ENSHBUP00000017183.1"/>
    </source>
</evidence>
<dbReference type="OMA" id="IVSEENX"/>